<dbReference type="OrthoDB" id="5517695at2"/>
<dbReference type="KEGG" id="gsb:GSUB_15685"/>
<dbReference type="HOGENOM" id="CLU_1747897_0_0_7"/>
<proteinExistence type="predicted"/>
<dbReference type="EMBL" id="CP010311">
    <property type="protein sequence ID" value="AJF07704.1"/>
    <property type="molecule type" value="Genomic_DNA"/>
</dbReference>
<dbReference type="RefSeq" id="WP_040201672.1">
    <property type="nucleotide sequence ID" value="NZ_CP010311.1"/>
</dbReference>
<protein>
    <submittedName>
        <fullName evidence="1">Uncharacterized protein</fullName>
    </submittedName>
</protein>
<dbReference type="AlphaFoldDB" id="A0A0B5FSS2"/>
<organism evidence="1 2">
    <name type="scientific">Geoalkalibacter subterraneus</name>
    <dbReference type="NCBI Taxonomy" id="483547"/>
    <lineage>
        <taxon>Bacteria</taxon>
        <taxon>Pseudomonadati</taxon>
        <taxon>Thermodesulfobacteriota</taxon>
        <taxon>Desulfuromonadia</taxon>
        <taxon>Desulfuromonadales</taxon>
        <taxon>Geoalkalibacteraceae</taxon>
        <taxon>Geoalkalibacter</taxon>
    </lineage>
</organism>
<accession>A0A0B5FSS2</accession>
<evidence type="ECO:0000313" key="2">
    <source>
        <dbReference type="Proteomes" id="UP000035036"/>
    </source>
</evidence>
<dbReference type="Proteomes" id="UP000035036">
    <property type="component" value="Chromosome"/>
</dbReference>
<gene>
    <name evidence="1" type="ORF">GSUB_15685</name>
</gene>
<name>A0A0B5FSS2_9BACT</name>
<keyword evidence="2" id="KW-1185">Reference proteome</keyword>
<sequence length="154" mass="17315">MSDFRFDKIEQEVVLFLADGIVLEGTVFLAPHAYTHAGPQTLLELLREIEPFLPLRDRDGSLRLVNKEAVSHARHAAGSGGDEETASLGEKVAARLFFFGGETLEGTLHVEMPRDRSRLKDFLNAAPDFFPFDSSESHYIINRRLLYQVMPLQA</sequence>
<evidence type="ECO:0000313" key="1">
    <source>
        <dbReference type="EMBL" id="AJF07704.1"/>
    </source>
</evidence>
<reference evidence="1 2" key="1">
    <citation type="journal article" date="2015" name="Genome Announc.">
        <title>Genomes of Geoalkalibacter ferrihydriticus Z-0531T and Geoalkalibacter subterraneus Red1T, Two Haloalkaliphilic Metal-Reducing Deltaproteobacteria.</title>
        <authorList>
            <person name="Badalamenti J.P."/>
            <person name="Krajmalnik-Brown R."/>
            <person name="Torres C.I."/>
            <person name="Bond D.R."/>
        </authorList>
    </citation>
    <scope>NUCLEOTIDE SEQUENCE [LARGE SCALE GENOMIC DNA]</scope>
    <source>
        <strain evidence="1 2">Red1</strain>
    </source>
</reference>